<dbReference type="InterPro" id="IPR021255">
    <property type="entry name" value="DUF2807"/>
</dbReference>
<dbReference type="Gene3D" id="2.160.20.120">
    <property type="match status" value="2"/>
</dbReference>
<dbReference type="Pfam" id="PF10988">
    <property type="entry name" value="DUF2807"/>
    <property type="match status" value="1"/>
</dbReference>
<feature type="chain" id="PRO_5047292503" evidence="1">
    <location>
        <begin position="33"/>
        <end position="221"/>
    </location>
</feature>
<feature type="signal peptide" evidence="1">
    <location>
        <begin position="1"/>
        <end position="32"/>
    </location>
</feature>
<reference evidence="3 4" key="1">
    <citation type="submission" date="2022-01" db="EMBL/GenBank/DDBJ databases">
        <authorList>
            <person name="Won M."/>
            <person name="Kim S.-J."/>
            <person name="Kwon S.-W."/>
        </authorList>
    </citation>
    <scope>NUCLEOTIDE SEQUENCE [LARGE SCALE GENOMIC DNA]</scope>
    <source>
        <strain evidence="3 4">KCTC 23505</strain>
    </source>
</reference>
<comment type="caution">
    <text evidence="3">The sequence shown here is derived from an EMBL/GenBank/DDBJ whole genome shotgun (WGS) entry which is preliminary data.</text>
</comment>
<dbReference type="EMBL" id="JAKGBZ010000001">
    <property type="protein sequence ID" value="MCF3945111.1"/>
    <property type="molecule type" value="Genomic_DNA"/>
</dbReference>
<evidence type="ECO:0000259" key="2">
    <source>
        <dbReference type="Pfam" id="PF10988"/>
    </source>
</evidence>
<feature type="domain" description="Putative auto-transporter adhesin head GIN" evidence="2">
    <location>
        <begin position="43"/>
        <end position="205"/>
    </location>
</feature>
<evidence type="ECO:0000313" key="3">
    <source>
        <dbReference type="EMBL" id="MCF3945111.1"/>
    </source>
</evidence>
<dbReference type="RefSeq" id="WP_235702352.1">
    <property type="nucleotide sequence ID" value="NZ_JAKGBZ010000001.1"/>
</dbReference>
<dbReference type="Proteomes" id="UP001521209">
    <property type="component" value="Unassembled WGS sequence"/>
</dbReference>
<accession>A0ABS9DQT2</accession>
<protein>
    <submittedName>
        <fullName evidence="3">DUF2807 domain-containing protein</fullName>
    </submittedName>
</protein>
<name>A0ABS9DQT2_9PROT</name>
<evidence type="ECO:0000256" key="1">
    <source>
        <dbReference type="SAM" id="SignalP"/>
    </source>
</evidence>
<keyword evidence="1" id="KW-0732">Signal</keyword>
<sequence>MVRKRTGHCGKGCRRAIALSLAALAVAAQARAATVTTHPRPGAFSALRLSGRFHLDFAESARETVSLTGNRYVIDALLVSASRGVLGIVRPSGFYMPKHQTVVVTVTAPSLTSLDLRGRIRAKLSGLTGKTFSLDNHGAAAATLSGSVRRLDIASRGVVSIDAGALHARDLKVEVRGQGNLRVFASHSAIVDMYGEGRVDVLGHPPIRQFKAMAYGVVSSK</sequence>
<gene>
    <name evidence="3" type="ORF">L2A60_00215</name>
</gene>
<keyword evidence="4" id="KW-1185">Reference proteome</keyword>
<proteinExistence type="predicted"/>
<organism evidence="3 4">
    <name type="scientific">Acidiphilium iwatense</name>
    <dbReference type="NCBI Taxonomy" id="768198"/>
    <lineage>
        <taxon>Bacteria</taxon>
        <taxon>Pseudomonadati</taxon>
        <taxon>Pseudomonadota</taxon>
        <taxon>Alphaproteobacteria</taxon>
        <taxon>Acetobacterales</taxon>
        <taxon>Acidocellaceae</taxon>
        <taxon>Acidiphilium</taxon>
    </lineage>
</organism>
<evidence type="ECO:0000313" key="4">
    <source>
        <dbReference type="Proteomes" id="UP001521209"/>
    </source>
</evidence>